<protein>
    <submittedName>
        <fullName evidence="5">Putative DNA polymerase IV</fullName>
        <ecNumber evidence="5">2.7.7.7</ecNumber>
    </submittedName>
</protein>
<comment type="similarity">
    <text evidence="1">Belongs to the DNA polymerase type-Y family.</text>
</comment>
<dbReference type="Pfam" id="PF00817">
    <property type="entry name" value="IMS"/>
    <property type="match status" value="1"/>
</dbReference>
<organism evidence="5 6">
    <name type="scientific">Candidatus Nitrospira inopinata</name>
    <dbReference type="NCBI Taxonomy" id="1715989"/>
    <lineage>
        <taxon>Bacteria</taxon>
        <taxon>Pseudomonadati</taxon>
        <taxon>Nitrospirota</taxon>
        <taxon>Nitrospiria</taxon>
        <taxon>Nitrospirales</taxon>
        <taxon>Nitrospiraceae</taxon>
        <taxon>Nitrospira</taxon>
    </lineage>
</organism>
<dbReference type="InterPro" id="IPR017961">
    <property type="entry name" value="DNA_pol_Y-fam_little_finger"/>
</dbReference>
<feature type="domain" description="UmuC" evidence="3">
    <location>
        <begin position="1"/>
        <end position="97"/>
    </location>
</feature>
<keyword evidence="5" id="KW-0808">Transferase</keyword>
<dbReference type="PANTHER" id="PTHR35369">
    <property type="entry name" value="BLR3025 PROTEIN-RELATED"/>
    <property type="match status" value="1"/>
</dbReference>
<reference evidence="6" key="1">
    <citation type="submission" date="2015-09" db="EMBL/GenBank/DDBJ databases">
        <authorList>
            <person name="Daims H."/>
        </authorList>
    </citation>
    <scope>NUCLEOTIDE SEQUENCE [LARGE SCALE GENOMIC DNA]</scope>
</reference>
<dbReference type="Gene3D" id="3.30.1490.100">
    <property type="entry name" value="DNA polymerase, Y-family, little finger domain"/>
    <property type="match status" value="1"/>
</dbReference>
<evidence type="ECO:0000259" key="3">
    <source>
        <dbReference type="Pfam" id="PF00817"/>
    </source>
</evidence>
<dbReference type="AlphaFoldDB" id="A0A0S4KU07"/>
<dbReference type="PANTHER" id="PTHR35369:SF2">
    <property type="entry name" value="BLR3025 PROTEIN"/>
    <property type="match status" value="1"/>
</dbReference>
<dbReference type="SUPFAM" id="SSF56672">
    <property type="entry name" value="DNA/RNA polymerases"/>
    <property type="match status" value="1"/>
</dbReference>
<dbReference type="InterPro" id="IPR036775">
    <property type="entry name" value="DNA_pol_Y-fam_lit_finger_sf"/>
</dbReference>
<keyword evidence="5" id="KW-0548">Nucleotidyltransferase</keyword>
<sequence length="337" mass="37525">MSVEQARRICSSLHVLSPNPAGIRTADESLLHIVSRYAPVWEPVQPGSFVMDVTGTGRLFGPAYDIATKVQHEVLAQYRLDGVAGVGSNKLVAQTAATLIQPSELYDVRPGSEPVFMAPLSVGTLPGLQRPCMRQVLTRLDDLNLDTLGDVAESPVDALEVALGDYAGQLSRWALGIDSLPVLPPSSQPRLEETVLLDPDEIDDPVLTGRLLDALQRLCRMLRSQRRVCGRLSLTIRYSDHIEVTKHKHLTPETCWEYDLSSVVLLLFQKCMRRRIRLRTMTLSVTGLAEYTEQGALFDTRSLDDQRRQERAKKLAVALDQLHTRFGEQSIRYGRSG</sequence>
<proteinExistence type="inferred from homology"/>
<accession>A0A0S4KU07</accession>
<gene>
    <name evidence="5" type="ORF">NITINOP_2933</name>
</gene>
<dbReference type="STRING" id="1715989.NITINOP_2933"/>
<dbReference type="Proteomes" id="UP000066284">
    <property type="component" value="Chromosome 1"/>
</dbReference>
<dbReference type="InterPro" id="IPR001126">
    <property type="entry name" value="UmuC"/>
</dbReference>
<dbReference type="KEGG" id="nio:NITINOP_2933"/>
<evidence type="ECO:0000256" key="1">
    <source>
        <dbReference type="ARBA" id="ARBA00010945"/>
    </source>
</evidence>
<dbReference type="GO" id="GO:0006281">
    <property type="term" value="P:DNA repair"/>
    <property type="evidence" value="ECO:0007669"/>
    <property type="project" value="InterPro"/>
</dbReference>
<dbReference type="GO" id="GO:0003684">
    <property type="term" value="F:damaged DNA binding"/>
    <property type="evidence" value="ECO:0007669"/>
    <property type="project" value="InterPro"/>
</dbReference>
<dbReference type="InterPro" id="IPR050356">
    <property type="entry name" value="SulA_CellDiv_inhibitor"/>
</dbReference>
<dbReference type="GO" id="GO:0003887">
    <property type="term" value="F:DNA-directed DNA polymerase activity"/>
    <property type="evidence" value="ECO:0007669"/>
    <property type="project" value="UniProtKB-EC"/>
</dbReference>
<dbReference type="Pfam" id="PF11799">
    <property type="entry name" value="IMS_C"/>
    <property type="match status" value="1"/>
</dbReference>
<keyword evidence="2" id="KW-0227">DNA damage</keyword>
<feature type="domain" description="DNA polymerase Y-family little finger" evidence="4">
    <location>
        <begin position="202"/>
        <end position="294"/>
    </location>
</feature>
<name>A0A0S4KU07_9BACT</name>
<dbReference type="InterPro" id="IPR043502">
    <property type="entry name" value="DNA/RNA_pol_sf"/>
</dbReference>
<dbReference type="EC" id="2.7.7.7" evidence="5"/>
<evidence type="ECO:0000313" key="5">
    <source>
        <dbReference type="EMBL" id="CUQ67905.1"/>
    </source>
</evidence>
<dbReference type="Gene3D" id="3.30.70.270">
    <property type="match status" value="1"/>
</dbReference>
<dbReference type="InterPro" id="IPR043128">
    <property type="entry name" value="Rev_trsase/Diguanyl_cyclase"/>
</dbReference>
<dbReference type="EMBL" id="LN885086">
    <property type="protein sequence ID" value="CUQ67905.1"/>
    <property type="molecule type" value="Genomic_DNA"/>
</dbReference>
<dbReference type="SUPFAM" id="SSF100879">
    <property type="entry name" value="Lesion bypass DNA polymerase (Y-family), little finger domain"/>
    <property type="match status" value="1"/>
</dbReference>
<keyword evidence="6" id="KW-1185">Reference proteome</keyword>
<evidence type="ECO:0000256" key="2">
    <source>
        <dbReference type="ARBA" id="ARBA00022763"/>
    </source>
</evidence>
<evidence type="ECO:0000313" key="6">
    <source>
        <dbReference type="Proteomes" id="UP000066284"/>
    </source>
</evidence>
<dbReference type="Gene3D" id="3.40.1170.60">
    <property type="match status" value="1"/>
</dbReference>
<evidence type="ECO:0000259" key="4">
    <source>
        <dbReference type="Pfam" id="PF11799"/>
    </source>
</evidence>